<evidence type="ECO:0000313" key="4">
    <source>
        <dbReference type="Proteomes" id="UP000005870"/>
    </source>
</evidence>
<dbReference type="Proteomes" id="UP000005870">
    <property type="component" value="Chromosome"/>
</dbReference>
<dbReference type="KEGG" id="psd:DSC_07405"/>
<feature type="domain" description="Barstar (barnase inhibitor)" evidence="2">
    <location>
        <begin position="38"/>
        <end position="131"/>
    </location>
</feature>
<evidence type="ECO:0000256" key="1">
    <source>
        <dbReference type="ARBA" id="ARBA00006845"/>
    </source>
</evidence>
<sequence length="143" mass="16114">MSSHDPQLEDPGRAGVYFVSAHELDVLAAFAFEARLLVRRIDLMGVRDRRTLLLRIAVALDFPMASGRNWEGLLDCLRDLQWLPAPGYALLLEGAGEMHAHNEPDFDTLVAVLDQAQAAWRARNVPFWAFMALRDKDIAELED</sequence>
<keyword evidence="4" id="KW-1185">Reference proteome</keyword>
<organism evidence="3 4">
    <name type="scientific">Pseudoxanthomonas spadix (strain BD-a59)</name>
    <dbReference type="NCBI Taxonomy" id="1045855"/>
    <lineage>
        <taxon>Bacteria</taxon>
        <taxon>Pseudomonadati</taxon>
        <taxon>Pseudomonadota</taxon>
        <taxon>Gammaproteobacteria</taxon>
        <taxon>Lysobacterales</taxon>
        <taxon>Lysobacteraceae</taxon>
        <taxon>Pseudoxanthomonas</taxon>
    </lineage>
</organism>
<dbReference type="RefSeq" id="WP_014160308.1">
    <property type="nucleotide sequence ID" value="NC_016147.2"/>
</dbReference>
<dbReference type="EMBL" id="CP003093">
    <property type="protein sequence ID" value="AER56132.1"/>
    <property type="molecule type" value="Genomic_DNA"/>
</dbReference>
<name>G7UT67_PSEUP</name>
<reference evidence="3 4" key="1">
    <citation type="journal article" date="2012" name="J. Bacteriol.">
        <title>Complete Genome Sequence of the BTEX-Degrading Bacterium Pseudoxanthomonas spadix BD-a59.</title>
        <authorList>
            <person name="Lee S.H."/>
            <person name="Jin H.M."/>
            <person name="Lee H.J."/>
            <person name="Kim J.M."/>
            <person name="Jeon C.O."/>
        </authorList>
    </citation>
    <scope>NUCLEOTIDE SEQUENCE [LARGE SCALE GENOMIC DNA]</scope>
    <source>
        <strain evidence="3 4">BD-a59</strain>
    </source>
</reference>
<proteinExistence type="inferred from homology"/>
<dbReference type="InterPro" id="IPR000468">
    <property type="entry name" value="Barstar"/>
</dbReference>
<dbReference type="eggNOG" id="COG2732">
    <property type="taxonomic scope" value="Bacteria"/>
</dbReference>
<dbReference type="SUPFAM" id="SSF52038">
    <property type="entry name" value="Barstar-related"/>
    <property type="match status" value="1"/>
</dbReference>
<dbReference type="Gene3D" id="3.30.370.10">
    <property type="entry name" value="Barstar-like"/>
    <property type="match status" value="1"/>
</dbReference>
<evidence type="ECO:0000313" key="3">
    <source>
        <dbReference type="EMBL" id="AER56132.1"/>
    </source>
</evidence>
<dbReference type="AlphaFoldDB" id="G7UT67"/>
<dbReference type="Pfam" id="PF01337">
    <property type="entry name" value="Barstar"/>
    <property type="match status" value="1"/>
</dbReference>
<comment type="similarity">
    <text evidence="1">Belongs to the barstar family.</text>
</comment>
<dbReference type="OrthoDB" id="7575400at2"/>
<dbReference type="STRING" id="1045855.DSC_07405"/>
<dbReference type="HOGENOM" id="CLU_121832_1_0_6"/>
<dbReference type="InterPro" id="IPR035905">
    <property type="entry name" value="Barstar-like_sf"/>
</dbReference>
<protein>
    <submittedName>
        <fullName evidence="3">Barstar (Barnase inhibitor)</fullName>
    </submittedName>
</protein>
<gene>
    <name evidence="3" type="ordered locus">DSC_07405</name>
</gene>
<evidence type="ECO:0000259" key="2">
    <source>
        <dbReference type="Pfam" id="PF01337"/>
    </source>
</evidence>
<accession>G7UT67</accession>